<dbReference type="Pfam" id="PF00083">
    <property type="entry name" value="Sugar_tr"/>
    <property type="match status" value="1"/>
</dbReference>
<sequence length="339" mass="38023">MAAASQTMENMILLIGGKRKFQLTILFLAAFTYMPLVLNHVIMAFHGAAIPHKCMAGSEIIVDTNTTDLSVGSPYVTNVTHSKCSSTVGYSDGQEKIIGCTSGQWKYFPKSVEWNIVSEFDLVCSKKYLVSMATTIYFTGVMLGGLVFGDLADRFGRLPVMLFTLYASIIVGLTVAFSVNYLMFVCLRFIHGVLIQGLQTSAYTLIMELFGPKDRPFAGIMAELFFGVTFMILAGLAYGLRHWQHLQIAASLVAVVTLFYPWVVPESLRWLIMKGKLEKAEKQIQRICKTNKISFPSECWEELRDTAGIQAKALKQYNLTHLFRSWSMAKVSLISFYLW</sequence>
<keyword evidence="2 5" id="KW-0812">Transmembrane</keyword>
<dbReference type="InterPro" id="IPR005828">
    <property type="entry name" value="MFS_sugar_transport-like"/>
</dbReference>
<evidence type="ECO:0000313" key="7">
    <source>
        <dbReference type="EMBL" id="GFR85905.1"/>
    </source>
</evidence>
<reference evidence="7 8" key="1">
    <citation type="journal article" date="2021" name="Elife">
        <title>Chloroplast acquisition without the gene transfer in kleptoplastic sea slugs, Plakobranchus ocellatus.</title>
        <authorList>
            <person name="Maeda T."/>
            <person name="Takahashi S."/>
            <person name="Yoshida T."/>
            <person name="Shimamura S."/>
            <person name="Takaki Y."/>
            <person name="Nagai Y."/>
            <person name="Toyoda A."/>
            <person name="Suzuki Y."/>
            <person name="Arimoto A."/>
            <person name="Ishii H."/>
            <person name="Satoh N."/>
            <person name="Nishiyama T."/>
            <person name="Hasebe M."/>
            <person name="Maruyama T."/>
            <person name="Minagawa J."/>
            <person name="Obokata J."/>
            <person name="Shigenobu S."/>
        </authorList>
    </citation>
    <scope>NUCLEOTIDE SEQUENCE [LARGE SCALE GENOMIC DNA]</scope>
</reference>
<comment type="subcellular location">
    <subcellularLocation>
        <location evidence="1">Membrane</location>
        <topology evidence="1">Multi-pass membrane protein</topology>
    </subcellularLocation>
</comment>
<evidence type="ECO:0000259" key="6">
    <source>
        <dbReference type="PROSITE" id="PS50850"/>
    </source>
</evidence>
<proteinExistence type="predicted"/>
<feature type="domain" description="Major facilitator superfamily (MFS) profile" evidence="6">
    <location>
        <begin position="25"/>
        <end position="339"/>
    </location>
</feature>
<dbReference type="GO" id="GO:0016020">
    <property type="term" value="C:membrane"/>
    <property type="evidence" value="ECO:0007669"/>
    <property type="project" value="UniProtKB-SubCell"/>
</dbReference>
<comment type="caution">
    <text evidence="7">The sequence shown here is derived from an EMBL/GenBank/DDBJ whole genome shotgun (WGS) entry which is preliminary data.</text>
</comment>
<dbReference type="SUPFAM" id="SSF103473">
    <property type="entry name" value="MFS general substrate transporter"/>
    <property type="match status" value="1"/>
</dbReference>
<organism evidence="7 8">
    <name type="scientific">Elysia marginata</name>
    <dbReference type="NCBI Taxonomy" id="1093978"/>
    <lineage>
        <taxon>Eukaryota</taxon>
        <taxon>Metazoa</taxon>
        <taxon>Spiralia</taxon>
        <taxon>Lophotrochozoa</taxon>
        <taxon>Mollusca</taxon>
        <taxon>Gastropoda</taxon>
        <taxon>Heterobranchia</taxon>
        <taxon>Euthyneura</taxon>
        <taxon>Panpulmonata</taxon>
        <taxon>Sacoglossa</taxon>
        <taxon>Placobranchoidea</taxon>
        <taxon>Plakobranchidae</taxon>
        <taxon>Elysia</taxon>
    </lineage>
</organism>
<evidence type="ECO:0000256" key="5">
    <source>
        <dbReference type="SAM" id="Phobius"/>
    </source>
</evidence>
<evidence type="ECO:0000256" key="2">
    <source>
        <dbReference type="ARBA" id="ARBA00022692"/>
    </source>
</evidence>
<keyword evidence="3 5" id="KW-1133">Transmembrane helix</keyword>
<accession>A0AAV4GLK6</accession>
<feature type="transmembrane region" description="Helical" evidence="5">
    <location>
        <begin position="21"/>
        <end position="42"/>
    </location>
</feature>
<feature type="transmembrane region" description="Helical" evidence="5">
    <location>
        <begin position="160"/>
        <end position="183"/>
    </location>
</feature>
<dbReference type="PANTHER" id="PTHR24064">
    <property type="entry name" value="SOLUTE CARRIER FAMILY 22 MEMBER"/>
    <property type="match status" value="1"/>
</dbReference>
<feature type="transmembrane region" description="Helical" evidence="5">
    <location>
        <begin position="128"/>
        <end position="148"/>
    </location>
</feature>
<dbReference type="GO" id="GO:0022857">
    <property type="term" value="F:transmembrane transporter activity"/>
    <property type="evidence" value="ECO:0007669"/>
    <property type="project" value="InterPro"/>
</dbReference>
<evidence type="ECO:0000256" key="4">
    <source>
        <dbReference type="ARBA" id="ARBA00023136"/>
    </source>
</evidence>
<dbReference type="AlphaFoldDB" id="A0AAV4GLK6"/>
<feature type="transmembrane region" description="Helical" evidence="5">
    <location>
        <begin position="246"/>
        <end position="264"/>
    </location>
</feature>
<keyword evidence="4 5" id="KW-0472">Membrane</keyword>
<name>A0AAV4GLK6_9GAST</name>
<dbReference type="EMBL" id="BMAT01005040">
    <property type="protein sequence ID" value="GFR85905.1"/>
    <property type="molecule type" value="Genomic_DNA"/>
</dbReference>
<dbReference type="InterPro" id="IPR036259">
    <property type="entry name" value="MFS_trans_sf"/>
</dbReference>
<gene>
    <name evidence="7" type="ORF">ElyMa_002452900</name>
</gene>
<protein>
    <submittedName>
        <fullName evidence="7">Solute carrier family 22 member 6-A</fullName>
    </submittedName>
</protein>
<evidence type="ECO:0000313" key="8">
    <source>
        <dbReference type="Proteomes" id="UP000762676"/>
    </source>
</evidence>
<dbReference type="Gene3D" id="1.20.1250.20">
    <property type="entry name" value="MFS general substrate transporter like domains"/>
    <property type="match status" value="1"/>
</dbReference>
<dbReference type="InterPro" id="IPR020846">
    <property type="entry name" value="MFS_dom"/>
</dbReference>
<dbReference type="PROSITE" id="PS50850">
    <property type="entry name" value="MFS"/>
    <property type="match status" value="1"/>
</dbReference>
<dbReference type="Proteomes" id="UP000762676">
    <property type="component" value="Unassembled WGS sequence"/>
</dbReference>
<evidence type="ECO:0000256" key="1">
    <source>
        <dbReference type="ARBA" id="ARBA00004141"/>
    </source>
</evidence>
<feature type="transmembrane region" description="Helical" evidence="5">
    <location>
        <begin position="217"/>
        <end position="240"/>
    </location>
</feature>
<evidence type="ECO:0000256" key="3">
    <source>
        <dbReference type="ARBA" id="ARBA00022989"/>
    </source>
</evidence>
<keyword evidence="8" id="KW-1185">Reference proteome</keyword>